<evidence type="ECO:0000256" key="4">
    <source>
        <dbReference type="ARBA" id="ARBA00022723"/>
    </source>
</evidence>
<accession>A0AAP3E657</accession>
<dbReference type="AlphaFoldDB" id="A0AAP3E657"/>
<keyword evidence="7 11" id="KW-1133">Transmembrane helix</keyword>
<feature type="transmembrane region" description="Helical" evidence="11">
    <location>
        <begin position="52"/>
        <end position="70"/>
    </location>
</feature>
<keyword evidence="6 10" id="KW-0862">Zinc</keyword>
<dbReference type="GO" id="GO:0004222">
    <property type="term" value="F:metalloendopeptidase activity"/>
    <property type="evidence" value="ECO:0007669"/>
    <property type="project" value="InterPro"/>
</dbReference>
<dbReference type="Pfam" id="PF01435">
    <property type="entry name" value="Peptidase_M48"/>
    <property type="match status" value="1"/>
</dbReference>
<dbReference type="PANTHER" id="PTHR43221">
    <property type="entry name" value="PROTEASE HTPX"/>
    <property type="match status" value="1"/>
</dbReference>
<feature type="domain" description="Peptidase M48" evidence="12">
    <location>
        <begin position="91"/>
        <end position="353"/>
    </location>
</feature>
<dbReference type="Proteomes" id="UP001321047">
    <property type="component" value="Unassembled WGS sequence"/>
</dbReference>
<evidence type="ECO:0000256" key="11">
    <source>
        <dbReference type="SAM" id="Phobius"/>
    </source>
</evidence>
<keyword evidence="2 10" id="KW-0645">Protease</keyword>
<keyword evidence="8 10" id="KW-0482">Metalloprotease</keyword>
<evidence type="ECO:0000256" key="3">
    <source>
        <dbReference type="ARBA" id="ARBA00022692"/>
    </source>
</evidence>
<evidence type="ECO:0000256" key="8">
    <source>
        <dbReference type="ARBA" id="ARBA00023049"/>
    </source>
</evidence>
<feature type="transmembrane region" description="Helical" evidence="11">
    <location>
        <begin position="193"/>
        <end position="210"/>
    </location>
</feature>
<sequence>MSAVTTGRQIGGTLAAILAINVVFSLAVVALLDPWTAALWTHLGVRSTLGRYALSGFLVLLVLCWVQIVYTRQELLAEAAAETVDESMYPALHARVTRLSAGFDMAPPAVAIASSEVPNSLAIGDLRSGTIVVSDGLLESLEPAELDAVLAHELAHLKNRDALVLTLASFLPALVADERVVFGKRLPAWTRPYVYTLAIMGGYVLASTFIDAPLLSVSGFGQFIVAGAITIVLGGVVLGVLAAPVVFLSRRLSRAREFVADRASAHVTGDPAALASALERLDGMATVPSEDARLAGDTVPSRLPRYRGLDGMCFLPHGFEWRSQVSAEDDDAFHVETRSHPPTEERIVQLQKLAAELETTVS</sequence>
<evidence type="ECO:0000313" key="13">
    <source>
        <dbReference type="EMBL" id="MCU4752293.1"/>
    </source>
</evidence>
<evidence type="ECO:0000256" key="9">
    <source>
        <dbReference type="ARBA" id="ARBA00023136"/>
    </source>
</evidence>
<evidence type="ECO:0000313" key="14">
    <source>
        <dbReference type="Proteomes" id="UP001321047"/>
    </source>
</evidence>
<name>A0AAP3E657_9EURY</name>
<comment type="caution">
    <text evidence="13">The sequence shown here is derived from an EMBL/GenBank/DDBJ whole genome shotgun (WGS) entry which is preliminary data.</text>
</comment>
<evidence type="ECO:0000256" key="7">
    <source>
        <dbReference type="ARBA" id="ARBA00022989"/>
    </source>
</evidence>
<keyword evidence="1" id="KW-1003">Cell membrane</keyword>
<evidence type="ECO:0000256" key="10">
    <source>
        <dbReference type="RuleBase" id="RU003983"/>
    </source>
</evidence>
<comment type="cofactor">
    <cofactor evidence="10">
        <name>Zn(2+)</name>
        <dbReference type="ChEBI" id="CHEBI:29105"/>
    </cofactor>
    <text evidence="10">Binds 1 zinc ion per subunit.</text>
</comment>
<keyword evidence="3 11" id="KW-0812">Transmembrane</keyword>
<dbReference type="RefSeq" id="WP_342808635.1">
    <property type="nucleotide sequence ID" value="NZ_JAOPJZ010000006.1"/>
</dbReference>
<dbReference type="InterPro" id="IPR001915">
    <property type="entry name" value="Peptidase_M48"/>
</dbReference>
<evidence type="ECO:0000259" key="12">
    <source>
        <dbReference type="Pfam" id="PF01435"/>
    </source>
</evidence>
<dbReference type="Gene3D" id="3.30.2010.10">
    <property type="entry name" value="Metalloproteases ('zincins'), catalytic domain"/>
    <property type="match status" value="1"/>
</dbReference>
<reference evidence="13 14" key="1">
    <citation type="submission" date="2022-09" db="EMBL/GenBank/DDBJ databases">
        <title>Enrichment on poylsaccharides allowed isolation of novel metabolic and taxonomic groups of Haloarchaea.</title>
        <authorList>
            <person name="Sorokin D.Y."/>
            <person name="Elcheninov A.G."/>
            <person name="Khizhniak T.V."/>
            <person name="Kolganova T.V."/>
            <person name="Kublanov I.V."/>
        </authorList>
    </citation>
    <scope>NUCLEOTIDE SEQUENCE [LARGE SCALE GENOMIC DNA]</scope>
    <source>
        <strain evidence="13 14">AArc-curdl1</strain>
    </source>
</reference>
<evidence type="ECO:0000256" key="6">
    <source>
        <dbReference type="ARBA" id="ARBA00022833"/>
    </source>
</evidence>
<feature type="transmembrane region" description="Helical" evidence="11">
    <location>
        <begin position="12"/>
        <end position="32"/>
    </location>
</feature>
<dbReference type="InterPro" id="IPR050083">
    <property type="entry name" value="HtpX_protease"/>
</dbReference>
<organism evidence="13 14">
    <name type="scientific">Natronosalvus hydrolyticus</name>
    <dbReference type="NCBI Taxonomy" id="2979988"/>
    <lineage>
        <taxon>Archaea</taxon>
        <taxon>Methanobacteriati</taxon>
        <taxon>Methanobacteriota</taxon>
        <taxon>Stenosarchaea group</taxon>
        <taxon>Halobacteria</taxon>
        <taxon>Halobacteriales</taxon>
        <taxon>Natrialbaceae</taxon>
        <taxon>Natronosalvus</taxon>
    </lineage>
</organism>
<protein>
    <submittedName>
        <fullName evidence="13">M48 family metalloprotease</fullName>
        <ecNumber evidence="13">3.4.24.-</ecNumber>
    </submittedName>
</protein>
<proteinExistence type="inferred from homology"/>
<gene>
    <name evidence="13" type="ORF">OB919_09885</name>
</gene>
<evidence type="ECO:0000256" key="1">
    <source>
        <dbReference type="ARBA" id="ARBA00022475"/>
    </source>
</evidence>
<evidence type="ECO:0000256" key="5">
    <source>
        <dbReference type="ARBA" id="ARBA00022801"/>
    </source>
</evidence>
<dbReference type="PANTHER" id="PTHR43221:SF2">
    <property type="entry name" value="PROTEASE HTPX HOMOLOG"/>
    <property type="match status" value="1"/>
</dbReference>
<keyword evidence="5 10" id="KW-0378">Hydrolase</keyword>
<dbReference type="EMBL" id="JAOPJZ010000006">
    <property type="protein sequence ID" value="MCU4752293.1"/>
    <property type="molecule type" value="Genomic_DNA"/>
</dbReference>
<dbReference type="GO" id="GO:0006508">
    <property type="term" value="P:proteolysis"/>
    <property type="evidence" value="ECO:0007669"/>
    <property type="project" value="UniProtKB-KW"/>
</dbReference>
<dbReference type="EC" id="3.4.24.-" evidence="13"/>
<keyword evidence="14" id="KW-1185">Reference proteome</keyword>
<dbReference type="GO" id="GO:0046872">
    <property type="term" value="F:metal ion binding"/>
    <property type="evidence" value="ECO:0007669"/>
    <property type="project" value="UniProtKB-KW"/>
</dbReference>
<keyword evidence="9 11" id="KW-0472">Membrane</keyword>
<keyword evidence="4" id="KW-0479">Metal-binding</keyword>
<evidence type="ECO:0000256" key="2">
    <source>
        <dbReference type="ARBA" id="ARBA00022670"/>
    </source>
</evidence>
<comment type="similarity">
    <text evidence="10">Belongs to the peptidase M48 family.</text>
</comment>
<feature type="transmembrane region" description="Helical" evidence="11">
    <location>
        <begin position="222"/>
        <end position="248"/>
    </location>
</feature>